<reference evidence="1" key="2">
    <citation type="submission" date="2020-11" db="EMBL/GenBank/DDBJ databases">
        <authorList>
            <person name="McCartney M.A."/>
            <person name="Auch B."/>
            <person name="Kono T."/>
            <person name="Mallez S."/>
            <person name="Becker A."/>
            <person name="Gohl D.M."/>
            <person name="Silverstein K.A.T."/>
            <person name="Koren S."/>
            <person name="Bechman K.B."/>
            <person name="Herman A."/>
            <person name="Abrahante J.E."/>
            <person name="Garbe J."/>
        </authorList>
    </citation>
    <scope>NUCLEOTIDE SEQUENCE</scope>
    <source>
        <strain evidence="1">Duluth1</strain>
        <tissue evidence="1">Whole animal</tissue>
    </source>
</reference>
<evidence type="ECO:0000313" key="1">
    <source>
        <dbReference type="EMBL" id="KAH3792450.1"/>
    </source>
</evidence>
<dbReference type="Proteomes" id="UP000828390">
    <property type="component" value="Unassembled WGS sequence"/>
</dbReference>
<reference evidence="1" key="1">
    <citation type="journal article" date="2019" name="bioRxiv">
        <title>The Genome of the Zebra Mussel, Dreissena polymorpha: A Resource for Invasive Species Research.</title>
        <authorList>
            <person name="McCartney M.A."/>
            <person name="Auch B."/>
            <person name="Kono T."/>
            <person name="Mallez S."/>
            <person name="Zhang Y."/>
            <person name="Obille A."/>
            <person name="Becker A."/>
            <person name="Abrahante J.E."/>
            <person name="Garbe J."/>
            <person name="Badalamenti J.P."/>
            <person name="Herman A."/>
            <person name="Mangelson H."/>
            <person name="Liachko I."/>
            <person name="Sullivan S."/>
            <person name="Sone E.D."/>
            <person name="Koren S."/>
            <person name="Silverstein K.A.T."/>
            <person name="Beckman K.B."/>
            <person name="Gohl D.M."/>
        </authorList>
    </citation>
    <scope>NUCLEOTIDE SEQUENCE</scope>
    <source>
        <strain evidence="1">Duluth1</strain>
        <tissue evidence="1">Whole animal</tissue>
    </source>
</reference>
<organism evidence="1 2">
    <name type="scientific">Dreissena polymorpha</name>
    <name type="common">Zebra mussel</name>
    <name type="synonym">Mytilus polymorpha</name>
    <dbReference type="NCBI Taxonomy" id="45954"/>
    <lineage>
        <taxon>Eukaryota</taxon>
        <taxon>Metazoa</taxon>
        <taxon>Spiralia</taxon>
        <taxon>Lophotrochozoa</taxon>
        <taxon>Mollusca</taxon>
        <taxon>Bivalvia</taxon>
        <taxon>Autobranchia</taxon>
        <taxon>Heteroconchia</taxon>
        <taxon>Euheterodonta</taxon>
        <taxon>Imparidentia</taxon>
        <taxon>Neoheterodontei</taxon>
        <taxon>Myida</taxon>
        <taxon>Dreissenoidea</taxon>
        <taxon>Dreissenidae</taxon>
        <taxon>Dreissena</taxon>
    </lineage>
</organism>
<name>A0A9D4F9G3_DREPO</name>
<proteinExistence type="predicted"/>
<dbReference type="AlphaFoldDB" id="A0A9D4F9G3"/>
<protein>
    <submittedName>
        <fullName evidence="1">Uncharacterized protein</fullName>
    </submittedName>
</protein>
<dbReference type="EMBL" id="JAIWYP010000007">
    <property type="protein sequence ID" value="KAH3792450.1"/>
    <property type="molecule type" value="Genomic_DNA"/>
</dbReference>
<sequence>MNIALQLQCLEIRKNQLSAQIEGAIVPQMFLNVNRKGMKGNEIGSSTTGYLRIKKAKFTCEVGSRAFQSAALIVTK</sequence>
<gene>
    <name evidence="1" type="ORF">DPMN_145947</name>
</gene>
<comment type="caution">
    <text evidence="1">The sequence shown here is derived from an EMBL/GenBank/DDBJ whole genome shotgun (WGS) entry which is preliminary data.</text>
</comment>
<evidence type="ECO:0000313" key="2">
    <source>
        <dbReference type="Proteomes" id="UP000828390"/>
    </source>
</evidence>
<keyword evidence="2" id="KW-1185">Reference proteome</keyword>
<accession>A0A9D4F9G3</accession>